<accession>A0A368VGA1</accession>
<evidence type="ECO:0000313" key="1">
    <source>
        <dbReference type="EMBL" id="RCW40278.1"/>
    </source>
</evidence>
<dbReference type="Proteomes" id="UP000253495">
    <property type="component" value="Unassembled WGS sequence"/>
</dbReference>
<sequence length="113" mass="12451">MTQPGDGFEVDVPALRAAVAELKDERDRIDQLAMEAMRGIKPGELVADDRTTQLARERIEARAVGEDGSLTEATSNLRDRLNEKIAAYEATIAEYQRRDGEALPNRLPGDARA</sequence>
<name>A0A368VGA1_9ACTN</name>
<dbReference type="RefSeq" id="WP_141921410.1">
    <property type="nucleotide sequence ID" value="NZ_QPJC01000012.1"/>
</dbReference>
<dbReference type="EMBL" id="QPJC01000012">
    <property type="protein sequence ID" value="RCW40278.1"/>
    <property type="molecule type" value="Genomic_DNA"/>
</dbReference>
<evidence type="ECO:0000313" key="2">
    <source>
        <dbReference type="Proteomes" id="UP000253495"/>
    </source>
</evidence>
<protein>
    <recommendedName>
        <fullName evidence="3">PE family protein</fullName>
    </recommendedName>
</protein>
<reference evidence="1 2" key="1">
    <citation type="submission" date="2018-07" db="EMBL/GenBank/DDBJ databases">
        <title>Genomic Encyclopedia of Type Strains, Phase III (KMG-III): the genomes of soil and plant-associated and newly described type strains.</title>
        <authorList>
            <person name="Whitman W."/>
        </authorList>
    </citation>
    <scope>NUCLEOTIDE SEQUENCE [LARGE SCALE GENOMIC DNA]</scope>
    <source>
        <strain evidence="1 2">CECT 8575</strain>
    </source>
</reference>
<gene>
    <name evidence="1" type="ORF">DFQ14_112160</name>
</gene>
<proteinExistence type="predicted"/>
<keyword evidence="2" id="KW-1185">Reference proteome</keyword>
<dbReference type="AlphaFoldDB" id="A0A368VGA1"/>
<organism evidence="1 2">
    <name type="scientific">Halopolyspora algeriensis</name>
    <dbReference type="NCBI Taxonomy" id="1500506"/>
    <lineage>
        <taxon>Bacteria</taxon>
        <taxon>Bacillati</taxon>
        <taxon>Actinomycetota</taxon>
        <taxon>Actinomycetes</taxon>
        <taxon>Actinomycetes incertae sedis</taxon>
        <taxon>Halopolyspora</taxon>
    </lineage>
</organism>
<comment type="caution">
    <text evidence="1">The sequence shown here is derived from an EMBL/GenBank/DDBJ whole genome shotgun (WGS) entry which is preliminary data.</text>
</comment>
<evidence type="ECO:0008006" key="3">
    <source>
        <dbReference type="Google" id="ProtNLM"/>
    </source>
</evidence>